<dbReference type="RefSeq" id="WP_212967348.1">
    <property type="nucleotide sequence ID" value="NZ_BORB01000050.1"/>
</dbReference>
<evidence type="ECO:0000313" key="2">
    <source>
        <dbReference type="Proteomes" id="UP000679950"/>
    </source>
</evidence>
<keyword evidence="2" id="KW-1185">Reference proteome</keyword>
<proteinExistence type="predicted"/>
<organism evidence="1 2">
    <name type="scientific">Lederbergia ruris</name>
    <dbReference type="NCBI Taxonomy" id="217495"/>
    <lineage>
        <taxon>Bacteria</taxon>
        <taxon>Bacillati</taxon>
        <taxon>Bacillota</taxon>
        <taxon>Bacilli</taxon>
        <taxon>Bacillales</taxon>
        <taxon>Bacillaceae</taxon>
        <taxon>Lederbergia</taxon>
    </lineage>
</organism>
<gene>
    <name evidence="1" type="ORF">J8TS2_39060</name>
</gene>
<sequence length="327" mass="38888">MIHTFKLYIPLHYQEVQDLQKRFEIKYTDVNKYFEGKFPSVTMSISNSGNGQWKLYMVVDAIKLIGKPNITEADYESIEKELKYILWNVFGYTSHYKEHILLRIDFRYDVPIKDKNIRMLLMDLYKKQTKSYGFQRKYLGKLANGVFVPYETTVYHSSNSIESMVYLKSEEREAKGEKIEDYERDVIRYEIHVMEDHLYYMEKKKEKNQRPRKLVAYLKEDVYKDYFRKYMSQIYHPGDFYKIDAARKKLKSSALPTKDKLKLIEFLKQVSSNSIDTPLKKMSTGTFKSRLALLREVGINPVLIPKNYQSNSPVPSTLKNPLNDFPW</sequence>
<protein>
    <submittedName>
        <fullName evidence="1">Uncharacterized protein</fullName>
    </submittedName>
</protein>
<dbReference type="Proteomes" id="UP000679950">
    <property type="component" value="Unassembled WGS sequence"/>
</dbReference>
<dbReference type="EMBL" id="BORB01000050">
    <property type="protein sequence ID" value="GIN59587.1"/>
    <property type="molecule type" value="Genomic_DNA"/>
</dbReference>
<name>A0ABQ4KNX2_9BACI</name>
<accession>A0ABQ4KNX2</accession>
<reference evidence="1 2" key="1">
    <citation type="submission" date="2021-03" db="EMBL/GenBank/DDBJ databases">
        <title>Antimicrobial resistance genes in bacteria isolated from Japanese honey, and their potential for conferring macrolide and lincosamide resistance in the American foulbrood pathogen Paenibacillus larvae.</title>
        <authorList>
            <person name="Okamoto M."/>
            <person name="Kumagai M."/>
            <person name="Kanamori H."/>
            <person name="Takamatsu D."/>
        </authorList>
    </citation>
    <scope>NUCLEOTIDE SEQUENCE [LARGE SCALE GENOMIC DNA]</scope>
    <source>
        <strain evidence="1 2">J8TS2</strain>
    </source>
</reference>
<evidence type="ECO:0000313" key="1">
    <source>
        <dbReference type="EMBL" id="GIN59587.1"/>
    </source>
</evidence>
<comment type="caution">
    <text evidence="1">The sequence shown here is derived from an EMBL/GenBank/DDBJ whole genome shotgun (WGS) entry which is preliminary data.</text>
</comment>